<name>A0A290QIL9_9BACT</name>
<keyword evidence="2" id="KW-0378">Hydrolase</keyword>
<dbReference type="InterPro" id="IPR003615">
    <property type="entry name" value="HNH_nuc"/>
</dbReference>
<keyword evidence="2" id="KW-0255">Endonuclease</keyword>
<organism evidence="2 3">
    <name type="scientific">Nibricoccus aquaticus</name>
    <dbReference type="NCBI Taxonomy" id="2576891"/>
    <lineage>
        <taxon>Bacteria</taxon>
        <taxon>Pseudomonadati</taxon>
        <taxon>Verrucomicrobiota</taxon>
        <taxon>Opitutia</taxon>
        <taxon>Opitutales</taxon>
        <taxon>Opitutaceae</taxon>
        <taxon>Nibricoccus</taxon>
    </lineage>
</organism>
<dbReference type="Pfam" id="PF13391">
    <property type="entry name" value="HNH_2"/>
    <property type="match status" value="1"/>
</dbReference>
<dbReference type="Proteomes" id="UP000217265">
    <property type="component" value="Chromosome"/>
</dbReference>
<reference evidence="2 3" key="1">
    <citation type="submission" date="2017-09" db="EMBL/GenBank/DDBJ databases">
        <title>Complete genome sequence of Verrucomicrobial strain HZ-65, isolated from freshwater.</title>
        <authorList>
            <person name="Choi A."/>
        </authorList>
    </citation>
    <scope>NUCLEOTIDE SEQUENCE [LARGE SCALE GENOMIC DNA]</scope>
    <source>
        <strain evidence="2 3">HZ-65</strain>
    </source>
</reference>
<dbReference type="AlphaFoldDB" id="A0A290QIL9"/>
<accession>A0A290QIL9</accession>
<feature type="domain" description="HNH nuclease" evidence="1">
    <location>
        <begin position="154"/>
        <end position="207"/>
    </location>
</feature>
<dbReference type="GO" id="GO:0004519">
    <property type="term" value="F:endonuclease activity"/>
    <property type="evidence" value="ECO:0007669"/>
    <property type="project" value="UniProtKB-KW"/>
</dbReference>
<evidence type="ECO:0000313" key="2">
    <source>
        <dbReference type="EMBL" id="ATC65178.1"/>
    </source>
</evidence>
<keyword evidence="2" id="KW-0540">Nuclease</keyword>
<keyword evidence="3" id="KW-1185">Reference proteome</keyword>
<dbReference type="KEGG" id="vbh:CMV30_15120"/>
<evidence type="ECO:0000313" key="3">
    <source>
        <dbReference type="Proteomes" id="UP000217265"/>
    </source>
</evidence>
<gene>
    <name evidence="2" type="ORF">CMV30_15120</name>
</gene>
<sequence>MMNSLERSLVQKAGYDHGWEVVVEDRPEQVVLASALHHARARIQSALPSSRWLLTVTPRPIHRELERAEPSFYLTGEYFRANNEAELGRLLEQGARLARTLPDEPCHRFEKALAEQLSASNVTTSATEVDRLVRQRVGQNIYRESLMDYWSGACAVTGISIPELLRASHAKPWADCVTDTERLNVYNGFLLCAQLDALFDRRLMTFNEAGEALFSPFIDDDIRKKLGLQGRQKLRWITPEHQAFLAWHREAFVCATK</sequence>
<proteinExistence type="predicted"/>
<protein>
    <submittedName>
        <fullName evidence="2">Restriction endonuclease</fullName>
    </submittedName>
</protein>
<dbReference type="EMBL" id="CP023344">
    <property type="protein sequence ID" value="ATC65178.1"/>
    <property type="molecule type" value="Genomic_DNA"/>
</dbReference>
<evidence type="ECO:0000259" key="1">
    <source>
        <dbReference type="Pfam" id="PF13391"/>
    </source>
</evidence>